<keyword evidence="2" id="KW-1185">Reference proteome</keyword>
<feature type="region of interest" description="Disordered" evidence="1">
    <location>
        <begin position="280"/>
        <end position="308"/>
    </location>
</feature>
<feature type="region of interest" description="Disordered" evidence="1">
    <location>
        <begin position="366"/>
        <end position="414"/>
    </location>
</feature>
<feature type="compositionally biased region" description="Basic and acidic residues" evidence="1">
    <location>
        <begin position="393"/>
        <end position="414"/>
    </location>
</feature>
<name>A0A9R0D3S3_SPOFR</name>
<reference evidence="3" key="1">
    <citation type="submission" date="2025-08" db="UniProtKB">
        <authorList>
            <consortium name="RefSeq"/>
        </authorList>
    </citation>
    <scope>IDENTIFICATION</scope>
    <source>
        <tissue evidence="3">Whole larval tissue</tissue>
    </source>
</reference>
<evidence type="ECO:0000256" key="1">
    <source>
        <dbReference type="SAM" id="MobiDB-lite"/>
    </source>
</evidence>
<evidence type="ECO:0000313" key="3">
    <source>
        <dbReference type="RefSeq" id="XP_035439111.2"/>
    </source>
</evidence>
<evidence type="ECO:0000313" key="2">
    <source>
        <dbReference type="Proteomes" id="UP000829999"/>
    </source>
</evidence>
<dbReference type="OrthoDB" id="10249338at2759"/>
<organism evidence="2 3">
    <name type="scientific">Spodoptera frugiperda</name>
    <name type="common">Fall armyworm</name>
    <dbReference type="NCBI Taxonomy" id="7108"/>
    <lineage>
        <taxon>Eukaryota</taxon>
        <taxon>Metazoa</taxon>
        <taxon>Ecdysozoa</taxon>
        <taxon>Arthropoda</taxon>
        <taxon>Hexapoda</taxon>
        <taxon>Insecta</taxon>
        <taxon>Pterygota</taxon>
        <taxon>Neoptera</taxon>
        <taxon>Endopterygota</taxon>
        <taxon>Lepidoptera</taxon>
        <taxon>Glossata</taxon>
        <taxon>Ditrysia</taxon>
        <taxon>Noctuoidea</taxon>
        <taxon>Noctuidae</taxon>
        <taxon>Amphipyrinae</taxon>
        <taxon>Spodoptera</taxon>
    </lineage>
</organism>
<dbReference type="AlphaFoldDB" id="A0A9R0D3S3"/>
<accession>A0A9R0D3S3</accession>
<dbReference type="RefSeq" id="XP_035439111.2">
    <property type="nucleotide sequence ID" value="XM_035583218.2"/>
</dbReference>
<feature type="compositionally biased region" description="Polar residues" evidence="1">
    <location>
        <begin position="287"/>
        <end position="298"/>
    </location>
</feature>
<dbReference type="GeneID" id="118268650"/>
<protein>
    <submittedName>
        <fullName evidence="3">Uncharacterized protein LOC118268650</fullName>
    </submittedName>
</protein>
<dbReference type="Proteomes" id="UP000829999">
    <property type="component" value="Chromosome 25"/>
</dbReference>
<gene>
    <name evidence="3" type="primary">LOC118268650</name>
</gene>
<proteinExistence type="predicted"/>
<sequence length="414" mass="47287">MPINPIIRRMKGLPSDLLAAEGLMYQDWHAITPCQRACTMRLGIAIQREQESYMTKHPEILAMLKIFIAKMTQRGKRKDFQKDAALNFTRPFAELDQELRTFLESPEDGPYVNMEDREFYEFDDEDLQSDLKKIVSKYYPPTPWDVRTPPKSPTPTPSSSFISIQTSDFTLPTPEPVPTPEPTTSQIFYRMVSNAVDKAVYSQVNDEAVLYDAAYVELMKAVEEAMEIPVRDIRLDIADIFREAYHMFEINIIEKEKFAAAIAWEKRMRKKLKKSLRKQKNFKGYETPTTPKSQISSHESYKRPPPRPCECQSLANYNRYGKDRFGIYLPRKEEFSTKNITTTPACSYATVDGNFSGIDIDIRSGSKKSVPHSIASNKSIAKRGAKTVTLSEDGSKVTDTEDGKSSCKRETETT</sequence>